<reference evidence="2" key="1">
    <citation type="submission" date="2023-01" db="EMBL/GenBank/DDBJ databases">
        <title>The genome sequence of Kordiimonadaceae bacterium 6D33.</title>
        <authorList>
            <person name="Liu Y."/>
        </authorList>
    </citation>
    <scope>NUCLEOTIDE SEQUENCE</scope>
    <source>
        <strain evidence="2">6D33</strain>
    </source>
</reference>
<keyword evidence="1" id="KW-0732">Signal</keyword>
<dbReference type="RefSeq" id="WP_289502756.1">
    <property type="nucleotide sequence ID" value="NZ_CP116805.1"/>
</dbReference>
<name>A0AAE9XUX3_9PROT</name>
<dbReference type="PANTHER" id="PTHR35399:SF4">
    <property type="entry name" value="MEMBRANE PROTEIN"/>
    <property type="match status" value="1"/>
</dbReference>
<organism evidence="2 3">
    <name type="scientific">Gimibacter soli</name>
    <dbReference type="NCBI Taxonomy" id="3024400"/>
    <lineage>
        <taxon>Bacteria</taxon>
        <taxon>Pseudomonadati</taxon>
        <taxon>Pseudomonadota</taxon>
        <taxon>Alphaproteobacteria</taxon>
        <taxon>Kordiimonadales</taxon>
        <taxon>Temperatibacteraceae</taxon>
        <taxon>Gimibacter</taxon>
    </lineage>
</organism>
<dbReference type="Proteomes" id="UP001217500">
    <property type="component" value="Chromosome"/>
</dbReference>
<keyword evidence="3" id="KW-1185">Reference proteome</keyword>
<dbReference type="AlphaFoldDB" id="A0AAE9XUX3"/>
<sequence length="456" mass="49223">MKLSRRQFTLGLGSLAFAGVASRLAIADAGLSPLVAGYGPLVPDPDGLLDLPKGFSYRVVSKFGDMMSDGFAVPDKADGMGCFPYEGTKVALVRNHEMKPSNTRTGPFARKAAPADMPAYDRFDNGVPLPGGTTTIIYDLATGHVDRQFISLIGTIRNCAGGQTPWGSWLTCEEDISLPGDPGAKDHGWIFEVPSRAEGPVEPVPLKAMGRFNHEAAAVDPRSGIVYLTEDRDDGLFYRFIPEVPGDLAKGGRLQALAFVAKPAGGDSRNWNGRDWGVGQWQQAFWVDLDDVHSPNDDLRERGAAKGAVTFARAEGIHWGKDELYFCCTSGGVEGYGQIMRYKPSSFEGTAKEGDEPGRIQLFLESPGPDVFDFGDNLTVAPNGHLIVCEDQYTTITDNHLRGVTPDGKVYTLGELKTQTELAGVCFSPDGATMFVNVYSPAKTLAITGPWSKFRT</sequence>
<evidence type="ECO:0000313" key="3">
    <source>
        <dbReference type="Proteomes" id="UP001217500"/>
    </source>
</evidence>
<dbReference type="KEGG" id="gso:PH603_11930"/>
<protein>
    <submittedName>
        <fullName evidence="2">DUF839 domain-containing protein</fullName>
    </submittedName>
</protein>
<dbReference type="EMBL" id="CP116805">
    <property type="protein sequence ID" value="WCL53244.1"/>
    <property type="molecule type" value="Genomic_DNA"/>
</dbReference>
<dbReference type="PANTHER" id="PTHR35399">
    <property type="entry name" value="SLR8030 PROTEIN"/>
    <property type="match status" value="1"/>
</dbReference>
<dbReference type="InterPro" id="IPR006311">
    <property type="entry name" value="TAT_signal"/>
</dbReference>
<feature type="signal peptide" evidence="1">
    <location>
        <begin position="1"/>
        <end position="27"/>
    </location>
</feature>
<dbReference type="SUPFAM" id="SSF63829">
    <property type="entry name" value="Calcium-dependent phosphotriesterase"/>
    <property type="match status" value="1"/>
</dbReference>
<gene>
    <name evidence="2" type="ORF">PH603_11930</name>
</gene>
<feature type="chain" id="PRO_5042290159" evidence="1">
    <location>
        <begin position="28"/>
        <end position="456"/>
    </location>
</feature>
<dbReference type="PROSITE" id="PS51318">
    <property type="entry name" value="TAT"/>
    <property type="match status" value="1"/>
</dbReference>
<dbReference type="Pfam" id="PF05787">
    <property type="entry name" value="PhoX"/>
    <property type="match status" value="2"/>
</dbReference>
<dbReference type="InterPro" id="IPR008557">
    <property type="entry name" value="PhoX"/>
</dbReference>
<proteinExistence type="predicted"/>
<accession>A0AAE9XUX3</accession>
<evidence type="ECO:0000256" key="1">
    <source>
        <dbReference type="SAM" id="SignalP"/>
    </source>
</evidence>
<evidence type="ECO:0000313" key="2">
    <source>
        <dbReference type="EMBL" id="WCL53244.1"/>
    </source>
</evidence>